<dbReference type="SUPFAM" id="SSF55447">
    <property type="entry name" value="CO dehydrogenase flavoprotein C-terminal domain-like"/>
    <property type="match status" value="1"/>
</dbReference>
<evidence type="ECO:0000256" key="1">
    <source>
        <dbReference type="ARBA" id="ARBA00022827"/>
    </source>
</evidence>
<dbReference type="InterPro" id="IPR036318">
    <property type="entry name" value="FAD-bd_PCMH-like_sf"/>
</dbReference>
<dbReference type="GO" id="GO:0071949">
    <property type="term" value="F:FAD binding"/>
    <property type="evidence" value="ECO:0007669"/>
    <property type="project" value="InterPro"/>
</dbReference>
<dbReference type="InterPro" id="IPR016166">
    <property type="entry name" value="FAD-bd_PCMH"/>
</dbReference>
<keyword evidence="1" id="KW-0274">FAD</keyword>
<reference evidence="3" key="2">
    <citation type="submission" date="2023-04" db="EMBL/GenBank/DDBJ databases">
        <authorList>
            <person name="Beletskiy A.V."/>
            <person name="Mardanov A.V."/>
            <person name="Ravin N.V."/>
        </authorList>
    </citation>
    <scope>NUCLEOTIDE SEQUENCE</scope>
    <source>
        <strain evidence="3">GKL-01</strain>
    </source>
</reference>
<gene>
    <name evidence="3" type="ORF">QJT80_10115</name>
</gene>
<dbReference type="InterPro" id="IPR051312">
    <property type="entry name" value="Diverse_Substr_Oxidored"/>
</dbReference>
<dbReference type="Proteomes" id="UP001300672">
    <property type="component" value="Chromosome"/>
</dbReference>
<name>A0AA95H239_9GAMM</name>
<sequence length="331" mass="35748">MKTFDYLRMENNQTMPNVPQSKFIAGGTNLLDLMKLQVETPGTLLDINHLPYKDISPTDDGGLRIGTLVSNSDLASDPTVRTQYTVLSRALLSGASGQLRNKASTGGNLLQRTRCPYFYALDSHCNKRQPGTGCDAQQGYNRMSAILGVSEACIACHPSDMAVAMRALDATVETQKADGSNRAIALSDFYALPADTPHIETVLEPNELITHITLPKPLTGKHHYYKVRDRASYAFALCSVAAVIDSDGDTIKNARLAFGGIGTMPWRNTAVEQLLMSQPASKDSFYAAADLLLADAKSAGENDFKIPLARRTLVAVLNHLVLGGTSSNTIN</sequence>
<keyword evidence="1" id="KW-0285">Flavoprotein</keyword>
<dbReference type="InterPro" id="IPR036683">
    <property type="entry name" value="CO_DH_flav_C_dom_sf"/>
</dbReference>
<feature type="domain" description="FAD-binding PCMH-type" evidence="2">
    <location>
        <begin position="1"/>
        <end position="219"/>
    </location>
</feature>
<dbReference type="Pfam" id="PF00941">
    <property type="entry name" value="FAD_binding_5"/>
    <property type="match status" value="1"/>
</dbReference>
<protein>
    <submittedName>
        <fullName evidence="3">Xanthine dehydrogenase family protein subunit M</fullName>
    </submittedName>
</protein>
<dbReference type="SUPFAM" id="SSF56176">
    <property type="entry name" value="FAD-binding/transporter-associated domain-like"/>
    <property type="match status" value="1"/>
</dbReference>
<dbReference type="AlphaFoldDB" id="A0AA95H239"/>
<dbReference type="SMART" id="SM01092">
    <property type="entry name" value="CO_deh_flav_C"/>
    <property type="match status" value="1"/>
</dbReference>
<dbReference type="GO" id="GO:0016491">
    <property type="term" value="F:oxidoreductase activity"/>
    <property type="evidence" value="ECO:0007669"/>
    <property type="project" value="InterPro"/>
</dbReference>
<organism evidence="3">
    <name type="scientific">Candidatus Thiocaldithrix dubininis</name>
    <dbReference type="NCBI Taxonomy" id="3080823"/>
    <lineage>
        <taxon>Bacteria</taxon>
        <taxon>Pseudomonadati</taxon>
        <taxon>Pseudomonadota</taxon>
        <taxon>Gammaproteobacteria</taxon>
        <taxon>Thiotrichales</taxon>
        <taxon>Thiotrichaceae</taxon>
        <taxon>Candidatus Thiocaldithrix</taxon>
    </lineage>
</organism>
<dbReference type="InterPro" id="IPR016167">
    <property type="entry name" value="FAD-bd_PCMH_sub1"/>
</dbReference>
<dbReference type="PANTHER" id="PTHR42659:SF5">
    <property type="entry name" value="ALDEHYDE OXIDOREDUCTASE FAD-BINDING SUBUNIT PAOB"/>
    <property type="match status" value="1"/>
</dbReference>
<dbReference type="Gene3D" id="3.30.465.10">
    <property type="match status" value="2"/>
</dbReference>
<dbReference type="Pfam" id="PF03450">
    <property type="entry name" value="CO_deh_flav_C"/>
    <property type="match status" value="1"/>
</dbReference>
<accession>A0AA95H239</accession>
<proteinExistence type="predicted"/>
<dbReference type="Gene3D" id="3.30.43.10">
    <property type="entry name" value="Uridine Diphospho-n-acetylenolpyruvylglucosamine Reductase, domain 2"/>
    <property type="match status" value="1"/>
</dbReference>
<dbReference type="InterPro" id="IPR016169">
    <property type="entry name" value="FAD-bd_PCMH_sub2"/>
</dbReference>
<evidence type="ECO:0000259" key="2">
    <source>
        <dbReference type="PROSITE" id="PS51387"/>
    </source>
</evidence>
<evidence type="ECO:0000313" key="3">
    <source>
        <dbReference type="EMBL" id="WGZ89857.1"/>
    </source>
</evidence>
<dbReference type="InterPro" id="IPR005107">
    <property type="entry name" value="CO_DH_flav_C"/>
</dbReference>
<dbReference type="KEGG" id="tdu:QJT80_10115"/>
<dbReference type="Gene3D" id="3.30.390.50">
    <property type="entry name" value="CO dehydrogenase flavoprotein, C-terminal domain"/>
    <property type="match status" value="1"/>
</dbReference>
<dbReference type="InterPro" id="IPR002346">
    <property type="entry name" value="Mopterin_DH_FAD-bd"/>
</dbReference>
<reference evidence="3" key="1">
    <citation type="journal article" date="2023" name="Int. J. Mol. Sci.">
        <title>Metagenomics Revealed a New Genus 'Candidatus Thiocaldithrix dubininis' gen. nov., sp. nov. and a New Species 'Candidatus Thiothrix putei' sp. nov. in the Family Thiotrichaceae, Some Members of Which Have Traits of Both Na+- and H+-Motive Energetics.</title>
        <authorList>
            <person name="Ravin N.V."/>
            <person name="Muntyan M.S."/>
            <person name="Smolyakov D.D."/>
            <person name="Rudenko T.S."/>
            <person name="Beletsky A.V."/>
            <person name="Mardanov A.V."/>
            <person name="Grabovich M.Y."/>
        </authorList>
    </citation>
    <scope>NUCLEOTIDE SEQUENCE</scope>
    <source>
        <strain evidence="3">GKL-01</strain>
    </source>
</reference>
<dbReference type="PANTHER" id="PTHR42659">
    <property type="entry name" value="XANTHINE DEHYDROGENASE SUBUNIT C-RELATED"/>
    <property type="match status" value="1"/>
</dbReference>
<dbReference type="PROSITE" id="PS51387">
    <property type="entry name" value="FAD_PCMH"/>
    <property type="match status" value="1"/>
</dbReference>
<dbReference type="EMBL" id="CP124755">
    <property type="protein sequence ID" value="WGZ89857.1"/>
    <property type="molecule type" value="Genomic_DNA"/>
</dbReference>